<dbReference type="InterPro" id="IPR003439">
    <property type="entry name" value="ABC_transporter-like_ATP-bd"/>
</dbReference>
<keyword evidence="11" id="KW-1185">Reference proteome</keyword>
<comment type="subcellular location">
    <subcellularLocation>
        <location evidence="1">Cell membrane</location>
        <topology evidence="1">Multi-pass membrane protein</topology>
    </subcellularLocation>
</comment>
<feature type="domain" description="ABC transmembrane type-1" evidence="9">
    <location>
        <begin position="131"/>
        <end position="410"/>
    </location>
</feature>
<dbReference type="Pfam" id="PF00005">
    <property type="entry name" value="ABC_tran"/>
    <property type="match status" value="1"/>
</dbReference>
<feature type="transmembrane region" description="Helical" evidence="7">
    <location>
        <begin position="165"/>
        <end position="182"/>
    </location>
</feature>
<reference evidence="10 11" key="1">
    <citation type="submission" date="2017-10" db="EMBL/GenBank/DDBJ databases">
        <authorList>
            <person name="Banno H."/>
            <person name="Chua N.-H."/>
        </authorList>
    </citation>
    <scope>NUCLEOTIDE SEQUENCE [LARGE SCALE GENOMIC DNA]</scope>
    <source>
        <strain evidence="10">Vibrio tapetis CECT4600</strain>
    </source>
</reference>
<dbReference type="Proteomes" id="UP000235828">
    <property type="component" value="Chromosome B"/>
</dbReference>
<evidence type="ECO:0000259" key="9">
    <source>
        <dbReference type="PROSITE" id="PS50929"/>
    </source>
</evidence>
<dbReference type="GO" id="GO:0005524">
    <property type="term" value="F:ATP binding"/>
    <property type="evidence" value="ECO:0007669"/>
    <property type="project" value="UniProtKB-KW"/>
</dbReference>
<evidence type="ECO:0000256" key="4">
    <source>
        <dbReference type="ARBA" id="ARBA00022840"/>
    </source>
</evidence>
<dbReference type="OrthoDB" id="9782586at2"/>
<dbReference type="InterPro" id="IPR039421">
    <property type="entry name" value="Type_1_exporter"/>
</dbReference>
<dbReference type="KEGG" id="vta:B1365"/>
<dbReference type="InterPro" id="IPR003593">
    <property type="entry name" value="AAA+_ATPase"/>
</dbReference>
<dbReference type="SUPFAM" id="SSF52540">
    <property type="entry name" value="P-loop containing nucleoside triphosphate hydrolases"/>
    <property type="match status" value="1"/>
</dbReference>
<evidence type="ECO:0000313" key="11">
    <source>
        <dbReference type="Proteomes" id="UP000235828"/>
    </source>
</evidence>
<evidence type="ECO:0000256" key="5">
    <source>
        <dbReference type="ARBA" id="ARBA00022989"/>
    </source>
</evidence>
<dbReference type="RefSeq" id="WP_102525091.1">
    <property type="nucleotide sequence ID" value="NZ_LT960612.1"/>
</dbReference>
<evidence type="ECO:0000313" key="10">
    <source>
        <dbReference type="EMBL" id="SON52976.1"/>
    </source>
</evidence>
<dbReference type="EMBL" id="LT960612">
    <property type="protein sequence ID" value="SON52976.1"/>
    <property type="molecule type" value="Genomic_DNA"/>
</dbReference>
<accession>A0A2N8ZM88</accession>
<evidence type="ECO:0000256" key="1">
    <source>
        <dbReference type="ARBA" id="ARBA00004651"/>
    </source>
</evidence>
<gene>
    <name evidence="10" type="ORF">VTAP4600_B1365</name>
</gene>
<dbReference type="AlphaFoldDB" id="A0A2N8ZM88"/>
<protein>
    <submittedName>
        <fullName evidence="10">ABC transporter: Transmembrane and ATP-binding protein</fullName>
    </submittedName>
</protein>
<keyword evidence="2 7" id="KW-0812">Transmembrane</keyword>
<dbReference type="PROSITE" id="PS50929">
    <property type="entry name" value="ABC_TM1F"/>
    <property type="match status" value="1"/>
</dbReference>
<evidence type="ECO:0000256" key="3">
    <source>
        <dbReference type="ARBA" id="ARBA00022741"/>
    </source>
</evidence>
<dbReference type="Gene3D" id="3.40.50.300">
    <property type="entry name" value="P-loop containing nucleotide triphosphate hydrolases"/>
    <property type="match status" value="1"/>
</dbReference>
<dbReference type="PROSITE" id="PS50893">
    <property type="entry name" value="ABC_TRANSPORTER_2"/>
    <property type="match status" value="1"/>
</dbReference>
<dbReference type="PANTHER" id="PTHR43394:SF1">
    <property type="entry name" value="ATP-BINDING CASSETTE SUB-FAMILY B MEMBER 10, MITOCHONDRIAL"/>
    <property type="match status" value="1"/>
</dbReference>
<keyword evidence="6 7" id="KW-0472">Membrane</keyword>
<dbReference type="SMART" id="SM00382">
    <property type="entry name" value="AAA"/>
    <property type="match status" value="1"/>
</dbReference>
<name>A0A2N8ZM88_9VIBR</name>
<dbReference type="GO" id="GO:0005886">
    <property type="term" value="C:plasma membrane"/>
    <property type="evidence" value="ECO:0007669"/>
    <property type="project" value="UniProtKB-SubCell"/>
</dbReference>
<evidence type="ECO:0000256" key="2">
    <source>
        <dbReference type="ARBA" id="ARBA00022692"/>
    </source>
</evidence>
<dbReference type="InterPro" id="IPR036640">
    <property type="entry name" value="ABC1_TM_sf"/>
</dbReference>
<dbReference type="Pfam" id="PF00664">
    <property type="entry name" value="ABC_membrane"/>
    <property type="match status" value="1"/>
</dbReference>
<dbReference type="Gene3D" id="1.20.1560.10">
    <property type="entry name" value="ABC transporter type 1, transmembrane domain"/>
    <property type="match status" value="1"/>
</dbReference>
<dbReference type="InterPro" id="IPR027417">
    <property type="entry name" value="P-loop_NTPase"/>
</dbReference>
<keyword evidence="3" id="KW-0547">Nucleotide-binding</keyword>
<evidence type="ECO:0000256" key="7">
    <source>
        <dbReference type="SAM" id="Phobius"/>
    </source>
</evidence>
<dbReference type="GO" id="GO:0015421">
    <property type="term" value="F:ABC-type oligopeptide transporter activity"/>
    <property type="evidence" value="ECO:0007669"/>
    <property type="project" value="TreeGrafter"/>
</dbReference>
<feature type="domain" description="ABC transporter" evidence="8">
    <location>
        <begin position="444"/>
        <end position="679"/>
    </location>
</feature>
<feature type="transmembrane region" description="Helical" evidence="7">
    <location>
        <begin position="131"/>
        <end position="153"/>
    </location>
</feature>
<keyword evidence="4 10" id="KW-0067">ATP-binding</keyword>
<proteinExistence type="predicted"/>
<evidence type="ECO:0000256" key="6">
    <source>
        <dbReference type="ARBA" id="ARBA00023136"/>
    </source>
</evidence>
<dbReference type="GO" id="GO:0016887">
    <property type="term" value="F:ATP hydrolysis activity"/>
    <property type="evidence" value="ECO:0007669"/>
    <property type="project" value="InterPro"/>
</dbReference>
<feature type="transmembrane region" description="Helical" evidence="7">
    <location>
        <begin position="263"/>
        <end position="282"/>
    </location>
</feature>
<dbReference type="InterPro" id="IPR011527">
    <property type="entry name" value="ABC1_TM_dom"/>
</dbReference>
<sequence>MKNIEQLALSVLKKLEVNTNVQLFAQQWIDENGIEDLEALFGLFDRLELPYALVPDEKAARSVEHKLVLSVIDDLHVRIGKIEGNRFSALDDTQPERAKFFILIEDAPREKASSDWVGDRLHAFRPLIPKLLLVSFITNLFALAIPFITMSIYDHVIGGDARHQLQGIAIGAALLFSMMGLLRTLRSRVFASVSNRLSREISQALVQKLLRNPYTVNQQMATAGQQNQILLADRLSGVLSGPLGGALFDIPFVLLFILAIGLLGGWLVLVPLGALLGYFLLAKRSINVSSKRNMQSTVAGTNRQNMLNEFTSKLAFMRSTKLLPTWLVRFEKASFLASKVSFSQAVIQSRYTSMFYVINVCATLSVMGLGIGLIFEQVLTPGGLIASMMLISKVTAPAQLLANSAMRLQSFNQSKLQVNRVLQQNSERGFSYQHHPLLSTAPGFKLEQVTLRYPKQSKPALSGVGFDIEPGEVVAITGPSGSGKSTLIEILAGLQPIQNGLVEMNGVHLNQYDPQLYRHWCFVRASYPDLLTLSVREWLDDGHGIDEGNMITAIERVGGGAWLSSLENGLDTEMSQVMPDSMFEALSGSTAHILIDAKAIVYPYPLYLLDNPVPDCFPLAKDVFAGFITRKRGNTTVVFSSHDPDLLKLADKVVVLNEGTVAYAGPIEAEQSNAEAANG</sequence>
<keyword evidence="5 7" id="KW-1133">Transmembrane helix</keyword>
<feature type="transmembrane region" description="Helical" evidence="7">
    <location>
        <begin position="235"/>
        <end position="257"/>
    </location>
</feature>
<dbReference type="PANTHER" id="PTHR43394">
    <property type="entry name" value="ATP-DEPENDENT PERMEASE MDL1, MITOCHONDRIAL"/>
    <property type="match status" value="1"/>
</dbReference>
<organism evidence="10 11">
    <name type="scientific">Vibrio tapetis subsp. tapetis</name>
    <dbReference type="NCBI Taxonomy" id="1671868"/>
    <lineage>
        <taxon>Bacteria</taxon>
        <taxon>Pseudomonadati</taxon>
        <taxon>Pseudomonadota</taxon>
        <taxon>Gammaproteobacteria</taxon>
        <taxon>Vibrionales</taxon>
        <taxon>Vibrionaceae</taxon>
        <taxon>Vibrio</taxon>
    </lineage>
</organism>
<evidence type="ECO:0000259" key="8">
    <source>
        <dbReference type="PROSITE" id="PS50893"/>
    </source>
</evidence>
<dbReference type="SUPFAM" id="SSF90123">
    <property type="entry name" value="ABC transporter transmembrane region"/>
    <property type="match status" value="1"/>
</dbReference>
<feature type="transmembrane region" description="Helical" evidence="7">
    <location>
        <begin position="354"/>
        <end position="375"/>
    </location>
</feature>